<dbReference type="PANTHER" id="PTHR11630">
    <property type="entry name" value="DNA REPLICATION LICENSING FACTOR MCM FAMILY MEMBER"/>
    <property type="match status" value="1"/>
</dbReference>
<keyword evidence="5 7" id="KW-0238">DNA-binding</keyword>
<evidence type="ECO:0000313" key="10">
    <source>
        <dbReference type="Proteomes" id="UP000515160"/>
    </source>
</evidence>
<dbReference type="InterPro" id="IPR041562">
    <property type="entry name" value="MCM_lid"/>
</dbReference>
<comment type="subcellular location">
    <subcellularLocation>
        <location evidence="1">Nucleus</location>
    </subcellularLocation>
</comment>
<evidence type="ECO:0000256" key="2">
    <source>
        <dbReference type="ARBA" id="ARBA00008010"/>
    </source>
</evidence>
<dbReference type="RefSeq" id="XP_051863367.1">
    <property type="nucleotide sequence ID" value="XM_052007407.1"/>
</dbReference>
<dbReference type="AlphaFoldDB" id="A0A9C6WL29"/>
<dbReference type="Pfam" id="PF26065">
    <property type="entry name" value="MCM8_N"/>
    <property type="match status" value="1"/>
</dbReference>
<dbReference type="PRINTS" id="PR01657">
    <property type="entry name" value="MCMFAMILY"/>
</dbReference>
<organism evidence="10 11">
    <name type="scientific">Drosophila albomicans</name>
    <name type="common">Fruit fly</name>
    <dbReference type="NCBI Taxonomy" id="7291"/>
    <lineage>
        <taxon>Eukaryota</taxon>
        <taxon>Metazoa</taxon>
        <taxon>Ecdysozoa</taxon>
        <taxon>Arthropoda</taxon>
        <taxon>Hexapoda</taxon>
        <taxon>Insecta</taxon>
        <taxon>Pterygota</taxon>
        <taxon>Neoptera</taxon>
        <taxon>Endopterygota</taxon>
        <taxon>Diptera</taxon>
        <taxon>Brachycera</taxon>
        <taxon>Muscomorpha</taxon>
        <taxon>Ephydroidea</taxon>
        <taxon>Drosophilidae</taxon>
        <taxon>Drosophila</taxon>
    </lineage>
</organism>
<feature type="region of interest" description="Disordered" evidence="8">
    <location>
        <begin position="40"/>
        <end position="68"/>
    </location>
</feature>
<dbReference type="InterPro" id="IPR001208">
    <property type="entry name" value="MCM_dom"/>
</dbReference>
<dbReference type="InterPro" id="IPR012340">
    <property type="entry name" value="NA-bd_OB-fold"/>
</dbReference>
<reference evidence="11" key="1">
    <citation type="submission" date="2025-08" db="UniProtKB">
        <authorList>
            <consortium name="RefSeq"/>
        </authorList>
    </citation>
    <scope>IDENTIFICATION</scope>
    <source>
        <strain evidence="11">15112-1751.03</strain>
        <tissue evidence="11">Whole Adult</tissue>
    </source>
</reference>
<evidence type="ECO:0000256" key="6">
    <source>
        <dbReference type="ARBA" id="ARBA00023242"/>
    </source>
</evidence>
<dbReference type="GO" id="GO:0006310">
    <property type="term" value="P:DNA recombination"/>
    <property type="evidence" value="ECO:0007669"/>
    <property type="project" value="UniProtKB-ARBA"/>
</dbReference>
<sequence length="873" mass="96894">MNPPRGGRAPSRFVRGRGRGGGAYRPYFYFRRNGRVIPAAHRGGSEADQGAAPSAATVRPRGWNNSRGKRVSNTPLDCSFLRPEYYVAPEDGAQVRSLLVDNPRAYPGWRLYFPREDYVPQSELAARIIAVEAFFQRNPDDYTVKKIRKCGCIIFPASCHESDEQLKLAWPTMLEDMRNKPLRTLSIIGLAIHTVLVNDSLDAAEEAKTAAQPVLTTIRKFVPPNEYTSKLYVRPQDFAPVELMSSIVHSRVDTLFVVRGIVSSVGEPSYHLAWHAFRCTRCQTEQTLRQLGNYAPRPYHCLKPQCTVKDNFLALRSSPYTRLLARQIIRLEESSISLLTDYDSALPGELDIELRHDLIDVVHAGQEIVVTGVLKLRELCDNKEGATSTTAGNDLQVYLRAFNVQDASQVQREFSKFDMEAISMINAEANNFKLLVHSLAPEVHGHEMAKAACLLSLLGGSSDGAINVLLVGDPGIGKSTVLTQCAQTTERGAYINGKRCVQSLKQLGLTFSGRNKRVMDAGALLMANSRGHCIVDGVDKLASKQSLLQQCMQGGQLNLPLPGCFSYFDAQPSIVACANPQRGQYDQSRYLVQNIRITASLLKEFHLVYVLLDTPSRARDISLTEHVRALHAGAKKRARIAARFALKAKQNESVSEETKAANVTNLTEDIKDGILEQKLDYDLDKRLEHKPLKADELDLLPPILMKKFIAYARQNAKPELSYDAANEIKWYFEDLCNNSEAENEKSQFGLGQLLGLINLSEARARLDFSSVVMPVHVRDVIAVVTESITQTRLGDGQGNAPSSSSKGSQLQNFVKMMQMRSAALGRRIFDYDELKEIGTRAGIMTGIAKLVEIANMGGYLLKKGVDMYEVVPD</sequence>
<dbReference type="InterPro" id="IPR027417">
    <property type="entry name" value="P-loop_NTPase"/>
</dbReference>
<dbReference type="GO" id="GO:0017116">
    <property type="term" value="F:single-stranded DNA helicase activity"/>
    <property type="evidence" value="ECO:0007669"/>
    <property type="project" value="TreeGrafter"/>
</dbReference>
<dbReference type="InterPro" id="IPR058767">
    <property type="entry name" value="MCM8_N"/>
</dbReference>
<dbReference type="SUPFAM" id="SSF50249">
    <property type="entry name" value="Nucleic acid-binding proteins"/>
    <property type="match status" value="1"/>
</dbReference>
<evidence type="ECO:0000256" key="5">
    <source>
        <dbReference type="ARBA" id="ARBA00023125"/>
    </source>
</evidence>
<evidence type="ECO:0000313" key="11">
    <source>
        <dbReference type="RefSeq" id="XP_051863367.1"/>
    </source>
</evidence>
<evidence type="ECO:0000256" key="8">
    <source>
        <dbReference type="SAM" id="MobiDB-lite"/>
    </source>
</evidence>
<keyword evidence="10" id="KW-1185">Reference proteome</keyword>
<dbReference type="Pfam" id="PF17855">
    <property type="entry name" value="MCM_lid"/>
    <property type="match status" value="1"/>
</dbReference>
<keyword evidence="6" id="KW-0539">Nucleus</keyword>
<dbReference type="Gene3D" id="2.20.28.10">
    <property type="match status" value="1"/>
</dbReference>
<dbReference type="GO" id="GO:0005634">
    <property type="term" value="C:nucleus"/>
    <property type="evidence" value="ECO:0007669"/>
    <property type="project" value="UniProtKB-SubCell"/>
</dbReference>
<name>A0A9C6WL29_DROAB</name>
<dbReference type="GO" id="GO:0003697">
    <property type="term" value="F:single-stranded DNA binding"/>
    <property type="evidence" value="ECO:0007669"/>
    <property type="project" value="TreeGrafter"/>
</dbReference>
<dbReference type="InterPro" id="IPR031327">
    <property type="entry name" value="MCM"/>
</dbReference>
<dbReference type="InterPro" id="IPR056875">
    <property type="entry name" value="MCM8/REC_WHD"/>
</dbReference>
<dbReference type="SUPFAM" id="SSF52540">
    <property type="entry name" value="P-loop containing nucleoside triphosphate hydrolases"/>
    <property type="match status" value="1"/>
</dbReference>
<dbReference type="OrthoDB" id="422555at2759"/>
<proteinExistence type="inferred from homology"/>
<dbReference type="PANTHER" id="PTHR11630:SF47">
    <property type="entry name" value="DNA HELICASE MCM8"/>
    <property type="match status" value="1"/>
</dbReference>
<evidence type="ECO:0000256" key="1">
    <source>
        <dbReference type="ARBA" id="ARBA00004123"/>
    </source>
</evidence>
<evidence type="ECO:0000256" key="3">
    <source>
        <dbReference type="ARBA" id="ARBA00022741"/>
    </source>
</evidence>
<dbReference type="Pfam" id="PF17207">
    <property type="entry name" value="MCM_OB"/>
    <property type="match status" value="1"/>
</dbReference>
<dbReference type="InterPro" id="IPR033762">
    <property type="entry name" value="MCM_OB"/>
</dbReference>
<dbReference type="GO" id="GO:0042555">
    <property type="term" value="C:MCM complex"/>
    <property type="evidence" value="ECO:0007669"/>
    <property type="project" value="TreeGrafter"/>
</dbReference>
<dbReference type="Pfam" id="PF00493">
    <property type="entry name" value="MCM"/>
    <property type="match status" value="1"/>
</dbReference>
<dbReference type="Proteomes" id="UP000515160">
    <property type="component" value="Chromosome 2R"/>
</dbReference>
<dbReference type="Gene3D" id="2.40.50.140">
    <property type="entry name" value="Nucleic acid-binding proteins"/>
    <property type="match status" value="1"/>
</dbReference>
<gene>
    <name evidence="11" type="primary">LOC117574999</name>
</gene>
<dbReference type="GeneID" id="117574999"/>
<dbReference type="GO" id="GO:0005524">
    <property type="term" value="F:ATP binding"/>
    <property type="evidence" value="ECO:0007669"/>
    <property type="project" value="UniProtKB-KW"/>
</dbReference>
<dbReference type="Gene3D" id="3.40.50.300">
    <property type="entry name" value="P-loop containing nucleotide triphosphate hydrolases"/>
    <property type="match status" value="1"/>
</dbReference>
<dbReference type="PROSITE" id="PS50051">
    <property type="entry name" value="MCM_2"/>
    <property type="match status" value="1"/>
</dbReference>
<accession>A0A9C6WL29</accession>
<comment type="similarity">
    <text evidence="2 7">Belongs to the MCM family.</text>
</comment>
<keyword evidence="4 7" id="KW-0067">ATP-binding</keyword>
<evidence type="ECO:0000256" key="4">
    <source>
        <dbReference type="ARBA" id="ARBA00022840"/>
    </source>
</evidence>
<dbReference type="SMART" id="SM00350">
    <property type="entry name" value="MCM"/>
    <property type="match status" value="1"/>
</dbReference>
<evidence type="ECO:0000259" key="9">
    <source>
        <dbReference type="PROSITE" id="PS50051"/>
    </source>
</evidence>
<keyword evidence="3 7" id="KW-0547">Nucleotide-binding</keyword>
<evidence type="ECO:0000256" key="7">
    <source>
        <dbReference type="RuleBase" id="RU004070"/>
    </source>
</evidence>
<protein>
    <submittedName>
        <fullName evidence="11">DNA replication licensing factor REC isoform X1</fullName>
    </submittedName>
</protein>
<dbReference type="Pfam" id="PF25051">
    <property type="entry name" value="WHD_MCM8"/>
    <property type="match status" value="1"/>
</dbReference>
<dbReference type="CTD" id="49241"/>
<feature type="domain" description="MCM C-terminal AAA(+) ATPase" evidence="9">
    <location>
        <begin position="431"/>
        <end position="627"/>
    </location>
</feature>
<dbReference type="CDD" id="cd22247">
    <property type="entry name" value="MCM8_WHD"/>
    <property type="match status" value="1"/>
</dbReference>